<evidence type="ECO:0000313" key="1">
    <source>
        <dbReference type="EMBL" id="KIW72405.1"/>
    </source>
</evidence>
<dbReference type="EMBL" id="KN846956">
    <property type="protein sequence ID" value="KIW72405.1"/>
    <property type="molecule type" value="Genomic_DNA"/>
</dbReference>
<proteinExistence type="predicted"/>
<gene>
    <name evidence="1" type="ORF">PV04_00602</name>
</gene>
<protein>
    <submittedName>
        <fullName evidence="1">Uncharacterized protein</fullName>
    </submittedName>
</protein>
<dbReference type="AlphaFoldDB" id="A0A0D2G0Z4"/>
<keyword evidence="2" id="KW-1185">Reference proteome</keyword>
<reference evidence="1 2" key="1">
    <citation type="submission" date="2015-01" db="EMBL/GenBank/DDBJ databases">
        <title>The Genome Sequence of Capronia semiimmersa CBS27337.</title>
        <authorList>
            <consortium name="The Broad Institute Genomics Platform"/>
            <person name="Cuomo C."/>
            <person name="de Hoog S."/>
            <person name="Gorbushina A."/>
            <person name="Stielow B."/>
            <person name="Teixiera M."/>
            <person name="Abouelleil A."/>
            <person name="Chapman S.B."/>
            <person name="Priest M."/>
            <person name="Young S.K."/>
            <person name="Wortman J."/>
            <person name="Nusbaum C."/>
            <person name="Birren B."/>
        </authorList>
    </citation>
    <scope>NUCLEOTIDE SEQUENCE [LARGE SCALE GENOMIC DNA]</scope>
    <source>
        <strain evidence="1 2">CBS 27337</strain>
    </source>
</reference>
<accession>A0A0D2G0Z4</accession>
<dbReference type="HOGENOM" id="CLU_2003633_0_0_1"/>
<sequence>MVMELEEWDWDGCLGHRVKTACIQYIPVSNSHTTNRKSCMGRDTATSILKSAQRLSRLLFLWARLFLPFTTHVSSDASLDWSIGQVIPPRQRGLGWRVRQTLAVVAFTVGFGRGVRSLSSLVRS</sequence>
<name>A0A0D2G0Z4_9EURO</name>
<organism evidence="1 2">
    <name type="scientific">Phialophora macrospora</name>
    <dbReference type="NCBI Taxonomy" id="1851006"/>
    <lineage>
        <taxon>Eukaryota</taxon>
        <taxon>Fungi</taxon>
        <taxon>Dikarya</taxon>
        <taxon>Ascomycota</taxon>
        <taxon>Pezizomycotina</taxon>
        <taxon>Eurotiomycetes</taxon>
        <taxon>Chaetothyriomycetidae</taxon>
        <taxon>Chaetothyriales</taxon>
        <taxon>Herpotrichiellaceae</taxon>
        <taxon>Phialophora</taxon>
    </lineage>
</organism>
<evidence type="ECO:0000313" key="2">
    <source>
        <dbReference type="Proteomes" id="UP000054266"/>
    </source>
</evidence>
<dbReference type="Proteomes" id="UP000054266">
    <property type="component" value="Unassembled WGS sequence"/>
</dbReference>